<dbReference type="Pfam" id="PF03932">
    <property type="entry name" value="CutC"/>
    <property type="match status" value="1"/>
</dbReference>
<comment type="similarity">
    <text evidence="1">Belongs to the CutC family.</text>
</comment>
<reference evidence="3" key="1">
    <citation type="journal article" date="2019" name="Environ. Microbiol.">
        <title>Fungal ecological strategies reflected in gene transcription - a case study of two litter decomposers.</title>
        <authorList>
            <person name="Barbi F."/>
            <person name="Kohler A."/>
            <person name="Barry K."/>
            <person name="Baskaran P."/>
            <person name="Daum C."/>
            <person name="Fauchery L."/>
            <person name="Ihrmark K."/>
            <person name="Kuo A."/>
            <person name="LaButti K."/>
            <person name="Lipzen A."/>
            <person name="Morin E."/>
            <person name="Grigoriev I.V."/>
            <person name="Henrissat B."/>
            <person name="Lindahl B."/>
            <person name="Martin F."/>
        </authorList>
    </citation>
    <scope>NUCLEOTIDE SEQUENCE</scope>
    <source>
        <strain evidence="3">JB14</strain>
    </source>
</reference>
<dbReference type="AlphaFoldDB" id="A0A6A4HM58"/>
<proteinExistence type="inferred from homology"/>
<name>A0A6A4HM58_9AGAR</name>
<accession>A0A6A4HM58</accession>
<keyword evidence="4" id="KW-1185">Reference proteome</keyword>
<dbReference type="Gene3D" id="3.20.20.380">
    <property type="entry name" value="Copper homeostasis (CutC) domain"/>
    <property type="match status" value="1"/>
</dbReference>
<dbReference type="SUPFAM" id="SSF110395">
    <property type="entry name" value="CutC-like"/>
    <property type="match status" value="1"/>
</dbReference>
<evidence type="ECO:0000313" key="4">
    <source>
        <dbReference type="Proteomes" id="UP000799118"/>
    </source>
</evidence>
<dbReference type="Proteomes" id="UP000799118">
    <property type="component" value="Unassembled WGS sequence"/>
</dbReference>
<evidence type="ECO:0000256" key="2">
    <source>
        <dbReference type="ARBA" id="ARBA00019014"/>
    </source>
</evidence>
<dbReference type="PANTHER" id="PTHR12598">
    <property type="entry name" value="COPPER HOMEOSTASIS PROTEIN CUTC"/>
    <property type="match status" value="1"/>
</dbReference>
<organism evidence="3 4">
    <name type="scientific">Gymnopus androsaceus JB14</name>
    <dbReference type="NCBI Taxonomy" id="1447944"/>
    <lineage>
        <taxon>Eukaryota</taxon>
        <taxon>Fungi</taxon>
        <taxon>Dikarya</taxon>
        <taxon>Basidiomycota</taxon>
        <taxon>Agaricomycotina</taxon>
        <taxon>Agaricomycetes</taxon>
        <taxon>Agaricomycetidae</taxon>
        <taxon>Agaricales</taxon>
        <taxon>Marasmiineae</taxon>
        <taxon>Omphalotaceae</taxon>
        <taxon>Gymnopus</taxon>
    </lineage>
</organism>
<dbReference type="InterPro" id="IPR005627">
    <property type="entry name" value="CutC-like"/>
</dbReference>
<dbReference type="OrthoDB" id="7392499at2759"/>
<sequence length="260" mass="28001">MARVLIEVCIDSVESAMNAIRAGANRLELCGNLGLGGGTTPSLGLLKAIQKVANPRNVPICVMIRPRVGDFLYSDSELEVMLEDIRIFSEHGVQGFVFGVLTEEGRVDVERTKRLVDASSPAQVCFHRAFDMTRDAKEAINDVMSIDGMTRILTSGQGKSVPESLGILSMLFETTRSAQAGLVVMPGSGINPSTVGHVLERLLPLGLSELHLSAGGWLEGGMSFRREGMGMGVGGSGDWGIWQTNERVVREVRSRIETAT</sequence>
<dbReference type="PANTHER" id="PTHR12598:SF0">
    <property type="entry name" value="COPPER HOMEOSTASIS PROTEIN CUTC HOMOLOG"/>
    <property type="match status" value="1"/>
</dbReference>
<dbReference type="GO" id="GO:0005507">
    <property type="term" value="F:copper ion binding"/>
    <property type="evidence" value="ECO:0007669"/>
    <property type="project" value="TreeGrafter"/>
</dbReference>
<evidence type="ECO:0000313" key="3">
    <source>
        <dbReference type="EMBL" id="KAE9398488.1"/>
    </source>
</evidence>
<gene>
    <name evidence="3" type="ORF">BT96DRAFT_965947</name>
</gene>
<protein>
    <recommendedName>
        <fullName evidence="2">Copper homeostasis protein cutC homolog</fullName>
    </recommendedName>
</protein>
<dbReference type="HAMAP" id="MF_00795">
    <property type="entry name" value="CutC"/>
    <property type="match status" value="1"/>
</dbReference>
<evidence type="ECO:0000256" key="1">
    <source>
        <dbReference type="ARBA" id="ARBA00007768"/>
    </source>
</evidence>
<dbReference type="EMBL" id="ML769482">
    <property type="protein sequence ID" value="KAE9398488.1"/>
    <property type="molecule type" value="Genomic_DNA"/>
</dbReference>
<dbReference type="InterPro" id="IPR036822">
    <property type="entry name" value="CutC-like_dom_sf"/>
</dbReference>